<name>A0A370DN23_9GAMM</name>
<comment type="caution">
    <text evidence="1">The sequence shown here is derived from an EMBL/GenBank/DDBJ whole genome shotgun (WGS) entry which is preliminary data.</text>
</comment>
<gene>
    <name evidence="1" type="ORF">DIZ78_11400</name>
</gene>
<dbReference type="EMBL" id="QFXE01000013">
    <property type="protein sequence ID" value="RDH85536.1"/>
    <property type="molecule type" value="Genomic_DNA"/>
</dbReference>
<evidence type="ECO:0000313" key="2">
    <source>
        <dbReference type="Proteomes" id="UP000254771"/>
    </source>
</evidence>
<dbReference type="Proteomes" id="UP000254771">
    <property type="component" value="Unassembled WGS sequence"/>
</dbReference>
<evidence type="ECO:0000313" key="1">
    <source>
        <dbReference type="EMBL" id="RDH85536.1"/>
    </source>
</evidence>
<reference evidence="1 2" key="1">
    <citation type="journal article" date="2018" name="ISME J.">
        <title>Endosymbiont genomes yield clues of tubeworm success.</title>
        <authorList>
            <person name="Li Y."/>
            <person name="Liles M.R."/>
            <person name="Halanych K.M."/>
        </authorList>
    </citation>
    <scope>NUCLEOTIDE SEQUENCE [LARGE SCALE GENOMIC DNA]</scope>
    <source>
        <strain evidence="1">A1462</strain>
    </source>
</reference>
<protein>
    <submittedName>
        <fullName evidence="1">Uncharacterized protein</fullName>
    </submittedName>
</protein>
<accession>A0A370DN23</accession>
<organism evidence="1 2">
    <name type="scientific">endosymbiont of Escarpia spicata</name>
    <dbReference type="NCBI Taxonomy" id="2200908"/>
    <lineage>
        <taxon>Bacteria</taxon>
        <taxon>Pseudomonadati</taxon>
        <taxon>Pseudomonadota</taxon>
        <taxon>Gammaproteobacteria</taxon>
        <taxon>sulfur-oxidizing symbionts</taxon>
    </lineage>
</organism>
<keyword evidence="2" id="KW-1185">Reference proteome</keyword>
<proteinExistence type="predicted"/>
<dbReference type="AlphaFoldDB" id="A0A370DN23"/>
<sequence length="381" mass="43428">MYGTTGLLSSLLGAYKMSEMSMRYSRFIPRFYNLAKSLGFERGKIMPSRAFCSDESQGYPIILIAKHFGSFPFNHGLVGGIVATDRHASHAHHGKDLVIIQASHVGYDPENGRFGVYRRLQTEKASETSNCGKICGALDWYLREYEFASNNIFLFLENGKHKVIVDNQMLHADRNEGLLLKLDKIVKVDSQGHPIPEMSKSTAKVFSASPTLLEYLEDYEWKQGRGESIGDRLHSDLFFYKREISQHSEGRDHLEKNLIDVMPYIVTSEWPALTAAQANTQVEFNRAFRTILQEPTYRNKKILFISGLNVDISPQEGQVFPLTKFIPWAAYVQDEHGNHQTWEQAELYEQLQAQAPENPDQVDLETAIEIMESAKEIQLPF</sequence>